<feature type="compositionally biased region" description="Polar residues" evidence="2">
    <location>
        <begin position="215"/>
        <end position="227"/>
    </location>
</feature>
<evidence type="ECO:0000256" key="1">
    <source>
        <dbReference type="SAM" id="Coils"/>
    </source>
</evidence>
<dbReference type="VEuPathDB" id="PlasmoDB:PKNOH_S120137600"/>
<dbReference type="OMA" id="ELKRWVI"/>
<feature type="region of interest" description="Disordered" evidence="2">
    <location>
        <begin position="293"/>
        <end position="361"/>
    </location>
</feature>
<keyword evidence="1" id="KW-0175">Coiled coil</keyword>
<feature type="compositionally biased region" description="Basic and acidic residues" evidence="2">
    <location>
        <begin position="306"/>
        <end position="321"/>
    </location>
</feature>
<evidence type="ECO:0000313" key="3">
    <source>
        <dbReference type="EMBL" id="OTN65163.1"/>
    </source>
</evidence>
<proteinExistence type="predicted"/>
<feature type="region of interest" description="Disordered" evidence="2">
    <location>
        <begin position="1"/>
        <end position="21"/>
    </location>
</feature>
<accession>A0A1Y3DJT7</accession>
<feature type="region of interest" description="Disordered" evidence="2">
    <location>
        <begin position="118"/>
        <end position="278"/>
    </location>
</feature>
<dbReference type="VEuPathDB" id="PlasmoDB:PKA1H_090024600"/>
<comment type="caution">
    <text evidence="3">The sequence shown here is derived from an EMBL/GenBank/DDBJ whole genome shotgun (WGS) entry which is preliminary data.</text>
</comment>
<evidence type="ECO:0000313" key="4">
    <source>
        <dbReference type="Proteomes" id="UP000195012"/>
    </source>
</evidence>
<feature type="compositionally biased region" description="Polar residues" evidence="2">
    <location>
        <begin position="245"/>
        <end position="260"/>
    </location>
</feature>
<gene>
    <name evidence="3" type="ORF">PKNOH_S120137600</name>
</gene>
<reference evidence="3 4" key="1">
    <citation type="submission" date="2017-05" db="EMBL/GenBank/DDBJ databases">
        <title>PacBio assembly of a Plasmodium knowlesi genome sequence with Hi-C correction and manual annotation of the SICAvar gene family.</title>
        <authorList>
            <person name="Lapp S.A."/>
            <person name="Geraldo J.A."/>
            <person name="Chien J.-T."/>
            <person name="Ay F."/>
            <person name="Pakala S.B."/>
            <person name="Batugedara G."/>
            <person name="Humphrey J.C."/>
            <person name="Debarry J.D."/>
            <person name="Le Roch K.G."/>
            <person name="Galinski M.R."/>
            <person name="Kissinger J.C."/>
        </authorList>
    </citation>
    <scope>NUCLEOTIDE SEQUENCE [LARGE SCALE GENOMIC DNA]</scope>
    <source>
        <strain evidence="4">Malayan Strain Pk1 (A+)</strain>
    </source>
</reference>
<evidence type="ECO:0000256" key="2">
    <source>
        <dbReference type="SAM" id="MobiDB-lite"/>
    </source>
</evidence>
<protein>
    <recommendedName>
        <fullName evidence="5">Liver stage antigen</fullName>
    </recommendedName>
</protein>
<dbReference type="Proteomes" id="UP000195012">
    <property type="component" value="Unassembled WGS sequence"/>
</dbReference>
<dbReference type="VEuPathDB" id="PlasmoDB:PKNH_0918800"/>
<dbReference type="eggNOG" id="ENOG502QS4V">
    <property type="taxonomic scope" value="Eukaryota"/>
</dbReference>
<name>A0A1Y3DJT7_PLAKN</name>
<feature type="region of interest" description="Disordered" evidence="2">
    <location>
        <begin position="47"/>
        <end position="67"/>
    </location>
</feature>
<evidence type="ECO:0008006" key="5">
    <source>
        <dbReference type="Google" id="ProtNLM"/>
    </source>
</evidence>
<feature type="coiled-coil region" evidence="1">
    <location>
        <begin position="804"/>
        <end position="1337"/>
    </location>
</feature>
<feature type="coiled-coil region" evidence="1">
    <location>
        <begin position="589"/>
        <end position="710"/>
    </location>
</feature>
<dbReference type="EMBL" id="NETL01000026">
    <property type="protein sequence ID" value="OTN65163.1"/>
    <property type="molecule type" value="Genomic_DNA"/>
</dbReference>
<feature type="compositionally biased region" description="Basic and acidic residues" evidence="2">
    <location>
        <begin position="167"/>
        <end position="179"/>
    </location>
</feature>
<feature type="compositionally biased region" description="Polar residues" evidence="2">
    <location>
        <begin position="293"/>
        <end position="305"/>
    </location>
</feature>
<dbReference type="OrthoDB" id="8918678at2759"/>
<sequence>MSSFWSFIKSKKNDDNESKPTVAHLGEENKFYFNKELKRWVIKGEEDKVENEEKVSAPPKMSTLQNANQGYRSLMQQNKTRSARTIYAEIPGLKTIKKKSINMQGGILSPYMMDSAKNELSSNTTDENRSDPFGSNMFIPSVKAQEKKHIGEKSPPGKNTSDAEFESSPKFRGKEEGEIIKGNVDNAGVDNKMKEIMPSGVGQMKRDIGGPLKQLNGQGSKQESNIPSVEKSIFSSKIHMESESKSNLSRENILNSSTSNDRGESIPDSYGGNGVSSESIPKVHELKAGFHSFNQPSGVNIQPNEVRSDKFASSIKREDRSSSFYGDMGLGFNEGKEETPPLSRGLPPVAPPKGGTPPVGGVVNPVYFERIERGGKKFGTTPNGTYNGRVVEDSQRRAPTVGANGKDSWIKSNDDIGRSIPVRPPFNMYPIKTMAEEDVLANGVNEQNEKVLSMSGKCSVNFYPQKEEDLIEHFLSTLNDSLIKEEEGFKCQLKLETEKLHLNAEERSALDTLYRKMSHLKNIKEESEKAEVVSASDADEAEDQSKLNNMLHLINSKNKKIKGEIEMIVNSYNELRKIKTKNEEIIRMYKEREKKCLHMLKEIEEKERRRSASFKKKEKMYQEEILEREKNLQLEITNREKELERMMREHEVSLRMKEEELEVLLGKEGALKEELKKIESEAERKVSMLKDEFERRRTKEMEELKNQQRELTKGKMVEEVRGELRDELINEVTNDLRGELKNQVMTDLRGELINEVMNDLRGELTNEVMNELRTELKDQVMEELRIQVKDEVAGDLEKAKKIAEDNFNSKLEKYKEKMEENKNEFINNLIIEKNNEMEALRCQLEKMKNEEILQLKEEQQRALNENMEQMRKSLLEEHEQNMEELKQEYELQNSREIEALRCEVNMREEEVEKLTQMKNSQEERLTQLENSHEENLAQLHGQVDELQVQIDKLHGEMNQMEKEKGHLEVNIALLKEEKENAMNRNQNLEDNLKNNEEIHNKRVSLLQEEKEKLEKEIKEIIQNKKKESEEIREKFAELLQAEINRIKKESEQKVNTYVKQYEELSEEYETKKKEFSDLLEKANSNNKDLNKKYEENIIKINEYEGMIKMLENQTEQMVRNKIEELNEEFEKKKEIFEKEKKDLLQNCLHLEESQKKMKQQLEKEINLAIQEKEQNILRITNTYESRVQEMEKRCEHLMSQCNELKMKNDEMMENFYKENEQLTTQNDQLSDNLNEVKNELSTLQDKYEQVASQNAHLKNSEQEQQKLSYRFSDLKNINRDLLKVTEKERELNIKNVNIIKSLQEQIKEQTNLYKEYTDELKDEIEKLKRLTESESNSTLSQLFNENKKLKLQNEVITTKSETMSAALDSLTRRLSFIEASIRDKEYGQEVIRRADGLQSG</sequence>
<organism evidence="3 4">
    <name type="scientific">Plasmodium knowlesi</name>
    <dbReference type="NCBI Taxonomy" id="5850"/>
    <lineage>
        <taxon>Eukaryota</taxon>
        <taxon>Sar</taxon>
        <taxon>Alveolata</taxon>
        <taxon>Apicomplexa</taxon>
        <taxon>Aconoidasida</taxon>
        <taxon>Haemosporida</taxon>
        <taxon>Plasmodiidae</taxon>
        <taxon>Plasmodium</taxon>
        <taxon>Plasmodium (Plasmodium)</taxon>
    </lineage>
</organism>